<dbReference type="Pfam" id="PF07995">
    <property type="entry name" value="GSDH"/>
    <property type="match status" value="1"/>
</dbReference>
<gene>
    <name evidence="3" type="ORF">FH603_2557</name>
</gene>
<protein>
    <submittedName>
        <fullName evidence="3">Glucose/arabinose dehydrogenase</fullName>
    </submittedName>
</protein>
<evidence type="ECO:0000313" key="4">
    <source>
        <dbReference type="Proteomes" id="UP000700732"/>
    </source>
</evidence>
<dbReference type="Pfam" id="PF18911">
    <property type="entry name" value="PKD_4"/>
    <property type="match status" value="1"/>
</dbReference>
<comment type="caution">
    <text evidence="3">The sequence shown here is derived from an EMBL/GenBank/DDBJ whole genome shotgun (WGS) entry which is preliminary data.</text>
</comment>
<feature type="domain" description="PKD" evidence="2">
    <location>
        <begin position="526"/>
        <end position="591"/>
    </location>
</feature>
<dbReference type="SMART" id="SM00089">
    <property type="entry name" value="PKD"/>
    <property type="match status" value="2"/>
</dbReference>
<dbReference type="InterPro" id="IPR000601">
    <property type="entry name" value="PKD_dom"/>
</dbReference>
<keyword evidence="4" id="KW-1185">Reference proteome</keyword>
<evidence type="ECO:0000259" key="2">
    <source>
        <dbReference type="PROSITE" id="PS50093"/>
    </source>
</evidence>
<feature type="compositionally biased region" description="Polar residues" evidence="1">
    <location>
        <begin position="1120"/>
        <end position="1134"/>
    </location>
</feature>
<proteinExistence type="predicted"/>
<accession>A0ABR6W655</accession>
<dbReference type="InterPro" id="IPR035986">
    <property type="entry name" value="PKD_dom_sf"/>
</dbReference>
<dbReference type="InterPro" id="IPR012938">
    <property type="entry name" value="Glc/Sorbosone_DH"/>
</dbReference>
<dbReference type="Gene3D" id="2.60.40.10">
    <property type="entry name" value="Immunoglobulins"/>
    <property type="match status" value="4"/>
</dbReference>
<dbReference type="Gene3D" id="2.120.10.30">
    <property type="entry name" value="TolB, C-terminal domain"/>
    <property type="match status" value="1"/>
</dbReference>
<name>A0ABR6W655_9BACT</name>
<dbReference type="SMART" id="SM00736">
    <property type="entry name" value="CADG"/>
    <property type="match status" value="2"/>
</dbReference>
<evidence type="ECO:0000256" key="1">
    <source>
        <dbReference type="SAM" id="MobiDB-lite"/>
    </source>
</evidence>
<dbReference type="InterPro" id="IPR015919">
    <property type="entry name" value="Cadherin-like_sf"/>
</dbReference>
<dbReference type="InterPro" id="IPR011041">
    <property type="entry name" value="Quinoprot_gluc/sorb_DH_b-prop"/>
</dbReference>
<feature type="region of interest" description="Disordered" evidence="1">
    <location>
        <begin position="1115"/>
        <end position="1134"/>
    </location>
</feature>
<dbReference type="Proteomes" id="UP000700732">
    <property type="component" value="Unassembled WGS sequence"/>
</dbReference>
<dbReference type="PROSITE" id="PS50093">
    <property type="entry name" value="PKD"/>
    <property type="match status" value="1"/>
</dbReference>
<dbReference type="InterPro" id="IPR011042">
    <property type="entry name" value="6-blade_b-propeller_TolB-like"/>
</dbReference>
<dbReference type="InterPro" id="IPR006644">
    <property type="entry name" value="Cadg"/>
</dbReference>
<sequence length="1411" mass="151602">MFTSTPFFGLINRYQPLWFFVILLWLAAPSSAQTLPAGFASSQVQSGYETPVGTVFSTDGQQLFVWDKGGRVWVSTWNGTTYVRQNTPVLDISEEVGNWRDFGLLSACLDPNFSSNGLLYLFYVVDRHHLLHYGTAQYNKASDEYFNASISRVTRYRVTTAGGKLTADETSRQVLIGETKTTGIPLTYESHAGGTLVFGRDGTLLVSTGDNASYDAVDIGSDSRTYYQTAIAEGIMRPAENVGALRAQMPGSFCGKVLRINPNTGDGVSSNPYFDGANPRAPKSRVWALGLRNPYRMSIQPNTGSTNADDGRPGTLLVGDVGWYTTEDLHILNQGGLNCGWPLYEGLETAQGYYGRYVRNEDEPGRPTFESLCQQPASAAVDGNPANRRFTHSRPALDWNHDASTARVPAFDGTTPITRLIGTAGAPAGTPFKGNASMGGAYYTGSQFPEAYRNTYFFADFGQNWIKNLVLHDDGDHQIHEVRAFAPSGFGQGIVDLEVNPLDGSLFYVNVSGDIMRISYGGNQPPTARPVASVTSGSSPLRVQFSGSTSTDPEGRPLQFQWNFGDGSTSREANPEHVFTSTDARRFTATLIVTDEGQLTDTKEIVISLNSVAPTAQITSPADGSLYAMDRTSTYTLNANVTGENLTYEWQLWLQHNTHEHAEPILREVNPQIRISPVGCSTTESYSYRISLKVTNASGLSASTSVRIYPDCRSGSNAVRQVTATPLPNSVRVNWQNPPVSFDEVMVVSRVGTGFQNHPTGTDYTADADFTGRGTPFDGGKVVYRGRDEAVVVRNLTQSAPHFFRIFTRIGDTWNEGIEVSATPQVGEPTGGTLSLIAPLYNCSTGAITFRTTGGNGTPIEFSAVGITGWTPRPDQTVESGVRGDPKVIILNARQSGIQVSYTFDLPNACSATGPSANRPPVATAAIGTRSATRLQPFTLSIPANTFTDPENQFLTYSVSGLPEGLSFDRNTTTISGQPTTSGQFTVTVTATDSDNLSASTSFLIVVNQSEPPQAPTPTAPNPTGFALTGATMVSCESLSAGQRQITFTPQYTGLTGQPVSFSVVSEMIPTTSPGPYTLRVYTDNPAITLKATQVNSTNEASFVYNWLAACTGGNPAPNPSGNRAPQTANSIPDQQTQTGQAFSFTIPANTFVDPDGDALTLTINELPDGLRFDSNSGTISGQPTTAGRATVVVTATDPGNRGTSASFLLTVGQPAPTTTPTPGPAPTGFSITGVTMVKCESLSAGQRQITFTPQYAGLTGQPVSFSVVREMLPTTNPGPYTLRIYTDNPVITLQAEQMGTAGTASFTYDWRAVCERGSGRLGSEAREGLTVRVLGNPVLTNQGEVEIRGAEGQRLRLQTFNERGYLVYETTIAQPASVERSRVDMVGPAGLYLLRVSTTDQFRVVKLMKQ</sequence>
<dbReference type="Pfam" id="PF05345">
    <property type="entry name" value="He_PIG"/>
    <property type="match status" value="2"/>
</dbReference>
<dbReference type="EMBL" id="VFIA01000013">
    <property type="protein sequence ID" value="MBC3792048.1"/>
    <property type="molecule type" value="Genomic_DNA"/>
</dbReference>
<organism evidence="3 4">
    <name type="scientific">Spirosoma utsteinense</name>
    <dbReference type="NCBI Taxonomy" id="2585773"/>
    <lineage>
        <taxon>Bacteria</taxon>
        <taxon>Pseudomonadati</taxon>
        <taxon>Bacteroidota</taxon>
        <taxon>Cytophagia</taxon>
        <taxon>Cytophagales</taxon>
        <taxon>Cytophagaceae</taxon>
        <taxon>Spirosoma</taxon>
    </lineage>
</organism>
<dbReference type="SUPFAM" id="SSF50952">
    <property type="entry name" value="Soluble quinoprotein glucose dehydrogenase"/>
    <property type="match status" value="1"/>
</dbReference>
<dbReference type="CDD" id="cd00146">
    <property type="entry name" value="PKD"/>
    <property type="match status" value="1"/>
</dbReference>
<dbReference type="InterPro" id="IPR022409">
    <property type="entry name" value="PKD/Chitinase_dom"/>
</dbReference>
<dbReference type="RefSeq" id="WP_186737843.1">
    <property type="nucleotide sequence ID" value="NZ_VFIA01000013.1"/>
</dbReference>
<evidence type="ECO:0000313" key="3">
    <source>
        <dbReference type="EMBL" id="MBC3792048.1"/>
    </source>
</evidence>
<dbReference type="PANTHER" id="PTHR19328">
    <property type="entry name" value="HEDGEHOG-INTERACTING PROTEIN"/>
    <property type="match status" value="1"/>
</dbReference>
<dbReference type="InterPro" id="IPR013783">
    <property type="entry name" value="Ig-like_fold"/>
</dbReference>
<reference evidence="3 4" key="1">
    <citation type="submission" date="2019-06" db="EMBL/GenBank/DDBJ databases">
        <title>Spirosoma utsteinense sp. nov. isolated from Antarctic ice-free soils.</title>
        <authorList>
            <person name="Tahon G."/>
        </authorList>
    </citation>
    <scope>NUCLEOTIDE SEQUENCE [LARGE SCALE GENOMIC DNA]</scope>
    <source>
        <strain evidence="3 4">LMG 31447</strain>
    </source>
</reference>
<dbReference type="SUPFAM" id="SSF49299">
    <property type="entry name" value="PKD domain"/>
    <property type="match status" value="1"/>
</dbReference>
<dbReference type="SUPFAM" id="SSF49313">
    <property type="entry name" value="Cadherin-like"/>
    <property type="match status" value="2"/>
</dbReference>
<dbReference type="PANTHER" id="PTHR19328:SF13">
    <property type="entry name" value="HIPL1 PROTEIN"/>
    <property type="match status" value="1"/>
</dbReference>